<gene>
    <name evidence="1" type="ORF">G2W53_023736</name>
</gene>
<keyword evidence="2" id="KW-1185">Reference proteome</keyword>
<protein>
    <recommendedName>
        <fullName evidence="3">Protein kinase domain-containing protein</fullName>
    </recommendedName>
</protein>
<dbReference type="Proteomes" id="UP000634136">
    <property type="component" value="Unassembled WGS sequence"/>
</dbReference>
<dbReference type="SUPFAM" id="SSF56112">
    <property type="entry name" value="Protein kinase-like (PK-like)"/>
    <property type="match status" value="1"/>
</dbReference>
<evidence type="ECO:0000313" key="1">
    <source>
        <dbReference type="EMBL" id="KAF7818281.1"/>
    </source>
</evidence>
<comment type="caution">
    <text evidence="1">The sequence shown here is derived from an EMBL/GenBank/DDBJ whole genome shotgun (WGS) entry which is preliminary data.</text>
</comment>
<evidence type="ECO:0000313" key="2">
    <source>
        <dbReference type="Proteomes" id="UP000634136"/>
    </source>
</evidence>
<dbReference type="AlphaFoldDB" id="A0A834TBY7"/>
<organism evidence="1 2">
    <name type="scientific">Senna tora</name>
    <dbReference type="NCBI Taxonomy" id="362788"/>
    <lineage>
        <taxon>Eukaryota</taxon>
        <taxon>Viridiplantae</taxon>
        <taxon>Streptophyta</taxon>
        <taxon>Embryophyta</taxon>
        <taxon>Tracheophyta</taxon>
        <taxon>Spermatophyta</taxon>
        <taxon>Magnoliopsida</taxon>
        <taxon>eudicotyledons</taxon>
        <taxon>Gunneridae</taxon>
        <taxon>Pentapetalae</taxon>
        <taxon>rosids</taxon>
        <taxon>fabids</taxon>
        <taxon>Fabales</taxon>
        <taxon>Fabaceae</taxon>
        <taxon>Caesalpinioideae</taxon>
        <taxon>Cassia clade</taxon>
        <taxon>Senna</taxon>
    </lineage>
</organism>
<evidence type="ECO:0008006" key="3">
    <source>
        <dbReference type="Google" id="ProtNLM"/>
    </source>
</evidence>
<dbReference type="EMBL" id="JAAIUW010000008">
    <property type="protein sequence ID" value="KAF7818281.1"/>
    <property type="molecule type" value="Genomic_DNA"/>
</dbReference>
<proteinExistence type="predicted"/>
<dbReference type="InterPro" id="IPR011009">
    <property type="entry name" value="Kinase-like_dom_sf"/>
</dbReference>
<reference evidence="1" key="1">
    <citation type="submission" date="2020-09" db="EMBL/GenBank/DDBJ databases">
        <title>Genome-Enabled Discovery of Anthraquinone Biosynthesis in Senna tora.</title>
        <authorList>
            <person name="Kang S.-H."/>
            <person name="Pandey R.P."/>
            <person name="Lee C.-M."/>
            <person name="Sim J.-S."/>
            <person name="Jeong J.-T."/>
            <person name="Choi B.-S."/>
            <person name="Jung M."/>
            <person name="Ginzburg D."/>
            <person name="Zhao K."/>
            <person name="Won S.Y."/>
            <person name="Oh T.-J."/>
            <person name="Yu Y."/>
            <person name="Kim N.-H."/>
            <person name="Lee O.R."/>
            <person name="Lee T.-H."/>
            <person name="Bashyal P."/>
            <person name="Kim T.-S."/>
            <person name="Lee W.-H."/>
            <person name="Kawkins C."/>
            <person name="Kim C.-K."/>
            <person name="Kim J.S."/>
            <person name="Ahn B.O."/>
            <person name="Rhee S.Y."/>
            <person name="Sohng J.K."/>
        </authorList>
    </citation>
    <scope>NUCLEOTIDE SEQUENCE</scope>
    <source>
        <tissue evidence="1">Leaf</tissue>
    </source>
</reference>
<name>A0A834TBY7_9FABA</name>
<accession>A0A834TBY7</accession>
<dbReference type="Gene3D" id="1.10.510.10">
    <property type="entry name" value="Transferase(Phosphotransferase) domain 1"/>
    <property type="match status" value="1"/>
</dbReference>
<sequence>MLLRSSISSHSRSSSSCAECWLETSEELLSLIEYLPSSVFLSPINSASDSTAESLLLILASDSTADSFLLILASDCAADLSVLFSTSLSSNKLSLFSPVDSSPKLRTSSTLDLFVPTSSLEELPTCNSASLFSTSSPPTFLLVTRSRRYVSMIDSDLTVNVLIRPPKFHPPAPDASGLGLMSDPCSIGEESRSGPSCSLFCDALFGVCDADSDLGDSGSSEKTDLKKFMRNRGIKNQGDWVNKLKEMKIEICAEDFAWIGEASSSSYKIPPSCFPQPSLTRSSVSYFLLCSRQRGLELKVLVAGVLYRDLKPENLLLREDGQVLRSDFHGAVRARSAEQMVGGGAGLRQRQWKRRGLVGVWAVHLRVAVYNLGNYLLCYVLVVHSEANYSGFSANSLQQCFTKVVDYFGETVMFLLDEQNFVFQMALSEVLGDAASLELPQGSCNLMACNGSNCICVFWPNQQLSMCLRLMWMKSMVIGVQRHRNVDPLRLTRVTVSKRGGFPERGDFGRGFADDAEVDSAAVVGGEEEDEEERQHADGGGWRRRRVVGKRHGVVSVVLCRPYFLSN</sequence>